<dbReference type="RefSeq" id="WP_130466432.1">
    <property type="nucleotide sequence ID" value="NZ_RDQO01000001.1"/>
</dbReference>
<proteinExistence type="predicted"/>
<keyword evidence="1" id="KW-0808">Transferase</keyword>
<evidence type="ECO:0000313" key="1">
    <source>
        <dbReference type="EMBL" id="RMX08283.1"/>
    </source>
</evidence>
<dbReference type="InterPro" id="IPR011009">
    <property type="entry name" value="Kinase-like_dom_sf"/>
</dbReference>
<organism evidence="1 2">
    <name type="scientific">Corticibacter populi</name>
    <dbReference type="NCBI Taxonomy" id="1550736"/>
    <lineage>
        <taxon>Bacteria</taxon>
        <taxon>Pseudomonadati</taxon>
        <taxon>Pseudomonadota</taxon>
        <taxon>Betaproteobacteria</taxon>
        <taxon>Burkholderiales</taxon>
        <taxon>Comamonadaceae</taxon>
        <taxon>Corticibacter</taxon>
    </lineage>
</organism>
<dbReference type="OrthoDB" id="9810277at2"/>
<protein>
    <submittedName>
        <fullName evidence="1">Aminoglycoside phosphotransferase</fullName>
    </submittedName>
</protein>
<dbReference type="PANTHER" id="PTHR43883:SF1">
    <property type="entry name" value="GLUCONOKINASE"/>
    <property type="match status" value="1"/>
</dbReference>
<dbReference type="SUPFAM" id="SSF56112">
    <property type="entry name" value="Protein kinase-like (PK-like)"/>
    <property type="match status" value="1"/>
</dbReference>
<dbReference type="Pfam" id="PF13671">
    <property type="entry name" value="AAA_33"/>
    <property type="match status" value="1"/>
</dbReference>
<dbReference type="PANTHER" id="PTHR43883">
    <property type="entry name" value="SLR0207 PROTEIN"/>
    <property type="match status" value="1"/>
</dbReference>
<sequence length="540" mass="60622">MASAELHPDPMARMRADIEALRQRLSAELQQTFELRETHISWLLLGEQRVWKFKKPVQWPFLDFSTLALRRFFCEEELRLNQRLAPQLYLGLASLWRDAQGQFSLARSAAQGEAEPVEYAVEMRRFPDDALLLQRLEDGLLQDQEVLELAGTMAAFHGRIAGAALPDARYGAPARVLGDVLDLFEPLSRSAFADLQGRWRDWVERQAGSLEGVWTTRHDGGFVRECHGDLHLGNLVRFEGRSLPFDCIEFQPGMRWIDVVNDVAFLTMDLQARGRADLAALFMDEYLQHSGDYAGLAVWRFYEVYRALVRAMVAQLPGEGKDPLAGRPYAQLLERWIGAENAAAPAGVPAARLYITCGFSGSGKSTVAQALVRHTGAVRIRSDVERKRLFGLDSLADSHQRGLDIYTPQATEQTFTQLQVHASAALRAGYAVVVDAAFLRHAQRQAFAVLARREGVPFIILDCQAPLEVLRQRIAARQQAGRDASEATLEVLEQQQVWREPFDAAELADVRIIDTTRPDVMGQLQQDELALLQRLGKTSH</sequence>
<accession>A0A3M6QZE0</accession>
<gene>
    <name evidence="1" type="ORF">D8I35_04035</name>
</gene>
<name>A0A3M6QZE0_9BURK</name>
<evidence type="ECO:0000313" key="2">
    <source>
        <dbReference type="Proteomes" id="UP000278006"/>
    </source>
</evidence>
<dbReference type="Gene3D" id="3.40.50.300">
    <property type="entry name" value="P-loop containing nucleotide triphosphate hydrolases"/>
    <property type="match status" value="1"/>
</dbReference>
<reference evidence="1 2" key="1">
    <citation type="submission" date="2018-10" db="EMBL/GenBank/DDBJ databases">
        <title>Draft genome of Cortibacter populi DSM10536.</title>
        <authorList>
            <person name="Bernier A.-M."/>
            <person name="Bernard K."/>
        </authorList>
    </citation>
    <scope>NUCLEOTIDE SEQUENCE [LARGE SCALE GENOMIC DNA]</scope>
    <source>
        <strain evidence="1 2">DSM 105136</strain>
    </source>
</reference>
<dbReference type="Proteomes" id="UP000278006">
    <property type="component" value="Unassembled WGS sequence"/>
</dbReference>
<dbReference type="SUPFAM" id="SSF52540">
    <property type="entry name" value="P-loop containing nucleoside triphosphate hydrolases"/>
    <property type="match status" value="1"/>
</dbReference>
<comment type="caution">
    <text evidence="1">The sequence shown here is derived from an EMBL/GenBank/DDBJ whole genome shotgun (WGS) entry which is preliminary data.</text>
</comment>
<dbReference type="InterPro" id="IPR027417">
    <property type="entry name" value="P-loop_NTPase"/>
</dbReference>
<keyword evidence="2" id="KW-1185">Reference proteome</keyword>
<dbReference type="GO" id="GO:0016740">
    <property type="term" value="F:transferase activity"/>
    <property type="evidence" value="ECO:0007669"/>
    <property type="project" value="UniProtKB-KW"/>
</dbReference>
<dbReference type="EMBL" id="RDQO01000001">
    <property type="protein sequence ID" value="RMX08283.1"/>
    <property type="molecule type" value="Genomic_DNA"/>
</dbReference>
<dbReference type="AlphaFoldDB" id="A0A3M6QZE0"/>
<dbReference type="InterPro" id="IPR052732">
    <property type="entry name" value="Cell-binding_unc_protein"/>
</dbReference>